<feature type="compositionally biased region" description="Polar residues" evidence="4">
    <location>
        <begin position="193"/>
        <end position="209"/>
    </location>
</feature>
<proteinExistence type="predicted"/>
<dbReference type="GO" id="GO:0005634">
    <property type="term" value="C:nucleus"/>
    <property type="evidence" value="ECO:0007669"/>
    <property type="project" value="UniProtKB-SubCell"/>
</dbReference>
<feature type="domain" description="INO80 complex subunit F" evidence="5">
    <location>
        <begin position="20"/>
        <end position="66"/>
    </location>
</feature>
<keyword evidence="7" id="KW-1185">Reference proteome</keyword>
<accession>A0A443I244</accession>
<dbReference type="Proteomes" id="UP000283841">
    <property type="component" value="Unassembled WGS sequence"/>
</dbReference>
<dbReference type="InterPro" id="IPR056513">
    <property type="entry name" value="INO80F"/>
</dbReference>
<dbReference type="AlphaFoldDB" id="A0A443I244"/>
<dbReference type="VEuPathDB" id="FungiDB:C8Q69DRAFT_457893"/>
<organism evidence="6 7">
    <name type="scientific">Byssochlamys spectabilis</name>
    <name type="common">Paecilomyces variotii</name>
    <dbReference type="NCBI Taxonomy" id="264951"/>
    <lineage>
        <taxon>Eukaryota</taxon>
        <taxon>Fungi</taxon>
        <taxon>Dikarya</taxon>
        <taxon>Ascomycota</taxon>
        <taxon>Pezizomycotina</taxon>
        <taxon>Eurotiomycetes</taxon>
        <taxon>Eurotiomycetidae</taxon>
        <taxon>Eurotiales</taxon>
        <taxon>Thermoascaceae</taxon>
        <taxon>Paecilomyces</taxon>
    </lineage>
</organism>
<protein>
    <recommendedName>
        <fullName evidence="5">INO80 complex subunit F domain-containing protein</fullName>
    </recommendedName>
</protein>
<evidence type="ECO:0000256" key="3">
    <source>
        <dbReference type="SAM" id="Coils"/>
    </source>
</evidence>
<feature type="region of interest" description="Disordered" evidence="4">
    <location>
        <begin position="112"/>
        <end position="259"/>
    </location>
</feature>
<dbReference type="STRING" id="264951.A0A443I244"/>
<gene>
    <name evidence="6" type="ORF">C8Q69DRAFT_457893</name>
</gene>
<evidence type="ECO:0000259" key="5">
    <source>
        <dbReference type="Pfam" id="PF24245"/>
    </source>
</evidence>
<evidence type="ECO:0000313" key="7">
    <source>
        <dbReference type="Proteomes" id="UP000283841"/>
    </source>
</evidence>
<dbReference type="Pfam" id="PF24245">
    <property type="entry name" value="INO80F"/>
    <property type="match status" value="1"/>
</dbReference>
<feature type="coiled-coil region" evidence="3">
    <location>
        <begin position="17"/>
        <end position="44"/>
    </location>
</feature>
<feature type="compositionally biased region" description="Polar residues" evidence="4">
    <location>
        <begin position="216"/>
        <end position="227"/>
    </location>
</feature>
<comment type="subcellular location">
    <subcellularLocation>
        <location evidence="1">Nucleus</location>
    </subcellularLocation>
</comment>
<evidence type="ECO:0000256" key="1">
    <source>
        <dbReference type="ARBA" id="ARBA00004123"/>
    </source>
</evidence>
<dbReference type="RefSeq" id="XP_028487785.1">
    <property type="nucleotide sequence ID" value="XM_028629945.1"/>
</dbReference>
<feature type="compositionally biased region" description="Basic and acidic residues" evidence="4">
    <location>
        <begin position="250"/>
        <end position="259"/>
    </location>
</feature>
<evidence type="ECO:0000256" key="2">
    <source>
        <dbReference type="ARBA" id="ARBA00023242"/>
    </source>
</evidence>
<name>A0A443I244_BYSSP</name>
<feature type="compositionally biased region" description="Low complexity" evidence="4">
    <location>
        <begin position="171"/>
        <end position="191"/>
    </location>
</feature>
<keyword evidence="3" id="KW-0175">Coiled coil</keyword>
<dbReference type="EMBL" id="RCNU01000002">
    <property type="protein sequence ID" value="RWQ98140.1"/>
    <property type="molecule type" value="Genomic_DNA"/>
</dbReference>
<evidence type="ECO:0000313" key="6">
    <source>
        <dbReference type="EMBL" id="RWQ98140.1"/>
    </source>
</evidence>
<keyword evidence="2" id="KW-0539">Nucleus</keyword>
<evidence type="ECO:0000256" key="4">
    <source>
        <dbReference type="SAM" id="MobiDB-lite"/>
    </source>
</evidence>
<comment type="caution">
    <text evidence="6">The sequence shown here is derived from an EMBL/GenBank/DDBJ whole genome shotgun (WGS) entry which is preliminary data.</text>
</comment>
<sequence length="259" mass="27094">MESSTTGVPPPNPPSVEAAYKRKCIALKKRLNEIEAENELMRIRNQRGLKYVQKMRLESCILLERLAKVTGMQDEAHAGVSPELRARAAALMSNAAALNGAVSNIAGGGENGTASGYIEDETEGSSDEQPPTPQERPLRIKRSRKSNATGLDAEGDEPTTHNNNNINTELASGAASGTADSSLPALAPAPSQEELTSSFRVRTGSNGSAIQAAAHNDNNTSNGTETTPAPADSANTAPPPHPGSSVAMDVDTKEEPNEG</sequence>
<dbReference type="GeneID" id="39599222"/>
<reference evidence="6 7" key="1">
    <citation type="journal article" date="2018" name="Front. Microbiol.">
        <title>Genomic and genetic insights into a cosmopolitan fungus, Paecilomyces variotii (Eurotiales).</title>
        <authorList>
            <person name="Urquhart A.S."/>
            <person name="Mondo S.J."/>
            <person name="Makela M.R."/>
            <person name="Hane J.K."/>
            <person name="Wiebenga A."/>
            <person name="He G."/>
            <person name="Mihaltcheva S."/>
            <person name="Pangilinan J."/>
            <person name="Lipzen A."/>
            <person name="Barry K."/>
            <person name="de Vries R.P."/>
            <person name="Grigoriev I.V."/>
            <person name="Idnurm A."/>
        </authorList>
    </citation>
    <scope>NUCLEOTIDE SEQUENCE [LARGE SCALE GENOMIC DNA]</scope>
    <source>
        <strain evidence="6 7">CBS 101075</strain>
    </source>
</reference>
<feature type="compositionally biased region" description="Polar residues" evidence="4">
    <location>
        <begin position="160"/>
        <end position="170"/>
    </location>
</feature>